<protein>
    <submittedName>
        <fullName evidence="4">ThiF domain-containing protein</fullName>
    </submittedName>
</protein>
<evidence type="ECO:0000259" key="2">
    <source>
        <dbReference type="Pfam" id="PF00899"/>
    </source>
</evidence>
<reference evidence="4" key="1">
    <citation type="submission" date="2019-12" db="UniProtKB">
        <authorList>
            <consortium name="WormBaseParasite"/>
        </authorList>
    </citation>
    <scope>IDENTIFICATION</scope>
</reference>
<dbReference type="STRING" id="70415.A0A5S6QLL9"/>
<dbReference type="PANTHER" id="PTHR10953:SF162">
    <property type="entry name" value="SUMO-ACTIVATING ENZYME SUBUNIT 1"/>
    <property type="match status" value="1"/>
</dbReference>
<dbReference type="PANTHER" id="PTHR10953">
    <property type="entry name" value="UBIQUITIN-ACTIVATING ENZYME E1"/>
    <property type="match status" value="1"/>
</dbReference>
<evidence type="ECO:0000256" key="1">
    <source>
        <dbReference type="ARBA" id="ARBA00005673"/>
    </source>
</evidence>
<dbReference type="InterPro" id="IPR035985">
    <property type="entry name" value="Ubiquitin-activating_enz"/>
</dbReference>
<dbReference type="Proteomes" id="UP000046395">
    <property type="component" value="Unassembled WGS sequence"/>
</dbReference>
<dbReference type="Pfam" id="PF00899">
    <property type="entry name" value="ThiF"/>
    <property type="match status" value="1"/>
</dbReference>
<keyword evidence="3" id="KW-1185">Reference proteome</keyword>
<dbReference type="SUPFAM" id="SSF69572">
    <property type="entry name" value="Activating enzymes of the ubiquitin-like proteins"/>
    <property type="match status" value="1"/>
</dbReference>
<dbReference type="GO" id="GO:0016925">
    <property type="term" value="P:protein sumoylation"/>
    <property type="evidence" value="ECO:0007669"/>
    <property type="project" value="TreeGrafter"/>
</dbReference>
<name>A0A5S6QLL9_TRIMR</name>
<sequence>MESSHQNKELLTKQEAVVYDRQIRIWGFEGQSRIMKSDVLLIGLGPLGAESAKNLLLAGVHKLTLMDSTVTTEEDVNHSILLFKDCLGKQRAAASVEACKSINPFVNVNALDLQVDSIGEEDIAPYTVVVLADQIAPVCNRVIKLCRKLNVHFCCLSLYGSYAYGIFDFQKTLCDNTTSQNAPEAPLPAEVINGELLENGKLGEADLIECKTPIRETESNRHELRRFKNCLSAVHAVAAFEKSTDRRWSPNDAQVLGNFAEEGVAGTSFSSDILPHLNRASLLAVPVVSGAVCGVVVHAISEGTKAERPTFYLCDMAAYNGTVVRATAVPELQHLFFD</sequence>
<dbReference type="GO" id="GO:0005737">
    <property type="term" value="C:cytoplasm"/>
    <property type="evidence" value="ECO:0007669"/>
    <property type="project" value="TreeGrafter"/>
</dbReference>
<comment type="similarity">
    <text evidence="1">Belongs to the ubiquitin-activating E1 family.</text>
</comment>
<dbReference type="WBParaSite" id="TMUE_2000008098.1">
    <property type="protein sequence ID" value="TMUE_2000008098.1"/>
    <property type="gene ID" value="WBGene00300143"/>
</dbReference>
<dbReference type="Gene3D" id="3.40.50.720">
    <property type="entry name" value="NAD(P)-binding Rossmann-like Domain"/>
    <property type="match status" value="1"/>
</dbReference>
<organism evidence="3 4">
    <name type="scientific">Trichuris muris</name>
    <name type="common">Mouse whipworm</name>
    <dbReference type="NCBI Taxonomy" id="70415"/>
    <lineage>
        <taxon>Eukaryota</taxon>
        <taxon>Metazoa</taxon>
        <taxon>Ecdysozoa</taxon>
        <taxon>Nematoda</taxon>
        <taxon>Enoplea</taxon>
        <taxon>Dorylaimia</taxon>
        <taxon>Trichinellida</taxon>
        <taxon>Trichuridae</taxon>
        <taxon>Trichuris</taxon>
    </lineage>
</organism>
<evidence type="ECO:0000313" key="3">
    <source>
        <dbReference type="Proteomes" id="UP000046395"/>
    </source>
</evidence>
<feature type="domain" description="THIF-type NAD/FAD binding fold" evidence="2">
    <location>
        <begin position="19"/>
        <end position="155"/>
    </location>
</feature>
<dbReference type="InterPro" id="IPR045886">
    <property type="entry name" value="ThiF/MoeB/HesA"/>
</dbReference>
<evidence type="ECO:0000313" key="4">
    <source>
        <dbReference type="WBParaSite" id="TMUE_2000008098.1"/>
    </source>
</evidence>
<proteinExistence type="inferred from homology"/>
<dbReference type="InterPro" id="IPR000594">
    <property type="entry name" value="ThiF_NAD_FAD-bd"/>
</dbReference>
<dbReference type="GO" id="GO:0031510">
    <property type="term" value="C:SUMO activating enzyme complex"/>
    <property type="evidence" value="ECO:0007669"/>
    <property type="project" value="TreeGrafter"/>
</dbReference>
<dbReference type="AlphaFoldDB" id="A0A5S6QLL9"/>
<accession>A0A5S6QLL9</accession>
<dbReference type="GO" id="GO:0019948">
    <property type="term" value="F:SUMO activating enzyme activity"/>
    <property type="evidence" value="ECO:0007669"/>
    <property type="project" value="TreeGrafter"/>
</dbReference>